<dbReference type="InterPro" id="IPR036705">
    <property type="entry name" value="Ribosyl_crysJ1_sf"/>
</dbReference>
<gene>
    <name evidence="2" type="ORF">KVV02_002130</name>
</gene>
<feature type="binding site" evidence="1">
    <location>
        <position position="77"/>
    </location>
    <ligand>
        <name>Mg(2+)</name>
        <dbReference type="ChEBI" id="CHEBI:18420"/>
        <label>1</label>
    </ligand>
</feature>
<organism evidence="2 3">
    <name type="scientific">Mortierella alpina</name>
    <name type="common">Oleaginous fungus</name>
    <name type="synonym">Mortierella renispora</name>
    <dbReference type="NCBI Taxonomy" id="64518"/>
    <lineage>
        <taxon>Eukaryota</taxon>
        <taxon>Fungi</taxon>
        <taxon>Fungi incertae sedis</taxon>
        <taxon>Mucoromycota</taxon>
        <taxon>Mortierellomycotina</taxon>
        <taxon>Mortierellomycetes</taxon>
        <taxon>Mortierellales</taxon>
        <taxon>Mortierellaceae</taxon>
        <taxon>Mortierella</taxon>
    </lineage>
</organism>
<comment type="cofactor">
    <cofactor evidence="1">
        <name>Mg(2+)</name>
        <dbReference type="ChEBI" id="CHEBI:18420"/>
    </cofactor>
    <text evidence="1">Binds 2 magnesium ions per subunit.</text>
</comment>
<proteinExistence type="predicted"/>
<dbReference type="PANTHER" id="PTHR16222:SF28">
    <property type="entry name" value="ADP-RIBOSYLGLYCOHYDROLASE"/>
    <property type="match status" value="1"/>
</dbReference>
<accession>A0A9P8CUW3</accession>
<reference evidence="2" key="1">
    <citation type="submission" date="2021-07" db="EMBL/GenBank/DDBJ databases">
        <title>Draft genome of Mortierella alpina, strain LL118, isolated from an aspen leaf litter sample.</title>
        <authorList>
            <person name="Yang S."/>
            <person name="Vinatzer B.A."/>
        </authorList>
    </citation>
    <scope>NUCLEOTIDE SEQUENCE</scope>
    <source>
        <strain evidence="2">LL118</strain>
    </source>
</reference>
<dbReference type="Pfam" id="PF03747">
    <property type="entry name" value="ADP_ribosyl_GH"/>
    <property type="match status" value="1"/>
</dbReference>
<evidence type="ECO:0000256" key="1">
    <source>
        <dbReference type="PIRSR" id="PIRSR605502-1"/>
    </source>
</evidence>
<dbReference type="GO" id="GO:0046872">
    <property type="term" value="F:metal ion binding"/>
    <property type="evidence" value="ECO:0007669"/>
    <property type="project" value="UniProtKB-KW"/>
</dbReference>
<dbReference type="InterPro" id="IPR050792">
    <property type="entry name" value="ADP-ribosylglycohydrolase"/>
</dbReference>
<evidence type="ECO:0000313" key="3">
    <source>
        <dbReference type="Proteomes" id="UP000717515"/>
    </source>
</evidence>
<dbReference type="Gene3D" id="1.10.4080.10">
    <property type="entry name" value="ADP-ribosylation/Crystallin J1"/>
    <property type="match status" value="2"/>
</dbReference>
<protein>
    <recommendedName>
        <fullName evidence="4">ADP-ribosylglycohydrolase</fullName>
    </recommendedName>
</protein>
<feature type="binding site" evidence="1">
    <location>
        <position position="76"/>
    </location>
    <ligand>
        <name>Mg(2+)</name>
        <dbReference type="ChEBI" id="CHEBI:18420"/>
        <label>1</label>
    </ligand>
</feature>
<feature type="binding site" evidence="1">
    <location>
        <position position="423"/>
    </location>
    <ligand>
        <name>Mg(2+)</name>
        <dbReference type="ChEBI" id="CHEBI:18420"/>
        <label>1</label>
    </ligand>
</feature>
<dbReference type="Proteomes" id="UP000717515">
    <property type="component" value="Unassembled WGS sequence"/>
</dbReference>
<evidence type="ECO:0000313" key="2">
    <source>
        <dbReference type="EMBL" id="KAG9321218.1"/>
    </source>
</evidence>
<feature type="binding site" evidence="1">
    <location>
        <position position="78"/>
    </location>
    <ligand>
        <name>Mg(2+)</name>
        <dbReference type="ChEBI" id="CHEBI:18420"/>
        <label>1</label>
    </ligand>
</feature>
<name>A0A9P8CUW3_MORAP</name>
<sequence length="476" mass="52399">MTSSRSTLTKQQLKDRIRGCLIGNAVGDAYGLATEFMSKKTAIEVYGNGPIAFGRDPGYPVWEDSHRLMTDRNDFTDDTDQMLVILQSLDQTCDGHLHPTNFAQKLLEWERHGIPEIGTDPGRGLGYTVGRVLSHPLFSQDPHTAAFQVWDASGRNLAPNGAVMRTAVLGIECFWDEPRVVENALAAAKTTHADPRSVVSALVSAVLISRYLRGGGHNAADDKARVWNSELNQTHYRQVLLAYLRRGMNDDSTLANAAEAATFTPKDYKALKTKRGDLCKDFRSPTALNANRPQVSLRPSIGWAGIDHVGEDEAAGWLARSVVADYKFLLQETDLVPSDGGPRHVQEKWTQELEDYCFPQNLAQLDLGNASGMGYAFKCIGAAYYGATRKVDPAPTAPEYNGPEGLFRGLMEQITLEAGDADTNAAVMGSLLGARFGLDQGIPSSWWTELQHLAWLDDTVNQYMERVITSYESQLE</sequence>
<dbReference type="PANTHER" id="PTHR16222">
    <property type="entry name" value="ADP-RIBOSYLGLYCOHYDROLASE"/>
    <property type="match status" value="1"/>
</dbReference>
<feature type="binding site" evidence="1">
    <location>
        <position position="420"/>
    </location>
    <ligand>
        <name>Mg(2+)</name>
        <dbReference type="ChEBI" id="CHEBI:18420"/>
        <label>1</label>
    </ligand>
</feature>
<dbReference type="AlphaFoldDB" id="A0A9P8CUW3"/>
<dbReference type="InterPro" id="IPR005502">
    <property type="entry name" value="Ribosyl_crysJ1"/>
</dbReference>
<feature type="binding site" evidence="1">
    <location>
        <position position="422"/>
    </location>
    <ligand>
        <name>Mg(2+)</name>
        <dbReference type="ChEBI" id="CHEBI:18420"/>
        <label>1</label>
    </ligand>
</feature>
<dbReference type="SUPFAM" id="SSF101478">
    <property type="entry name" value="ADP-ribosylglycohydrolase"/>
    <property type="match status" value="2"/>
</dbReference>
<keyword evidence="1" id="KW-0460">Magnesium</keyword>
<keyword evidence="1" id="KW-0479">Metal-binding</keyword>
<comment type="caution">
    <text evidence="2">The sequence shown here is derived from an EMBL/GenBank/DDBJ whole genome shotgun (WGS) entry which is preliminary data.</text>
</comment>
<evidence type="ECO:0008006" key="4">
    <source>
        <dbReference type="Google" id="ProtNLM"/>
    </source>
</evidence>
<dbReference type="EMBL" id="JAIFTL010000220">
    <property type="protein sequence ID" value="KAG9321218.1"/>
    <property type="molecule type" value="Genomic_DNA"/>
</dbReference>